<evidence type="ECO:0000313" key="1">
    <source>
        <dbReference type="EMBL" id="JAH66161.1"/>
    </source>
</evidence>
<accession>A0A0E9UKA5</accession>
<organism evidence="1">
    <name type="scientific">Anguilla anguilla</name>
    <name type="common">European freshwater eel</name>
    <name type="synonym">Muraena anguilla</name>
    <dbReference type="NCBI Taxonomy" id="7936"/>
    <lineage>
        <taxon>Eukaryota</taxon>
        <taxon>Metazoa</taxon>
        <taxon>Chordata</taxon>
        <taxon>Craniata</taxon>
        <taxon>Vertebrata</taxon>
        <taxon>Euteleostomi</taxon>
        <taxon>Actinopterygii</taxon>
        <taxon>Neopterygii</taxon>
        <taxon>Teleostei</taxon>
        <taxon>Anguilliformes</taxon>
        <taxon>Anguillidae</taxon>
        <taxon>Anguilla</taxon>
    </lineage>
</organism>
<sequence length="16" mass="1855">MSRYITLESRQSASEP</sequence>
<proteinExistence type="predicted"/>
<reference evidence="1" key="2">
    <citation type="journal article" date="2015" name="Fish Shellfish Immunol.">
        <title>Early steps in the European eel (Anguilla anguilla)-Vibrio vulnificus interaction in the gills: Role of the RtxA13 toxin.</title>
        <authorList>
            <person name="Callol A."/>
            <person name="Pajuelo D."/>
            <person name="Ebbesson L."/>
            <person name="Teles M."/>
            <person name="MacKenzie S."/>
            <person name="Amaro C."/>
        </authorList>
    </citation>
    <scope>NUCLEOTIDE SEQUENCE</scope>
</reference>
<dbReference type="EMBL" id="GBXM01042416">
    <property type="protein sequence ID" value="JAH66161.1"/>
    <property type="molecule type" value="Transcribed_RNA"/>
</dbReference>
<name>A0A0E9UKA5_ANGAN</name>
<reference evidence="1" key="1">
    <citation type="submission" date="2014-11" db="EMBL/GenBank/DDBJ databases">
        <authorList>
            <person name="Amaro Gonzalez C."/>
        </authorList>
    </citation>
    <scope>NUCLEOTIDE SEQUENCE</scope>
</reference>
<dbReference type="AlphaFoldDB" id="A0A0E9UKA5"/>
<protein>
    <submittedName>
        <fullName evidence="1">Uncharacterized protein</fullName>
    </submittedName>
</protein>